<sequence>MQPLKIVDAHAHIFPGAIAPKARESVSRFYHLPMYTTGFPHTLVEQGSKIGVRKYLVCSPATTPGQVKSINDFLHQKCQQYPQFVAFATLHPAMEDPYSEIDRIVELGFRGVKFHADLQKFNTDDPAMLPVYRRLAQLGLPVLFHAGDSRFEYSRPQRIHNVAVAVPELTCIAAHFGGYERWEEAQLCLKLPNVYFDTCSSLSFLSKEDALRLLYYFGPQRFMFGTDFPMWDHTRELERFLALGLPEADRDQVLYRTFEQVTGIQV</sequence>
<dbReference type="GO" id="GO:0016787">
    <property type="term" value="F:hydrolase activity"/>
    <property type="evidence" value="ECO:0007669"/>
    <property type="project" value="InterPro"/>
</dbReference>
<dbReference type="Pfam" id="PF04909">
    <property type="entry name" value="Amidohydro_2"/>
    <property type="match status" value="1"/>
</dbReference>
<feature type="domain" description="Amidohydrolase-related" evidence="2">
    <location>
        <begin position="7"/>
        <end position="256"/>
    </location>
</feature>
<dbReference type="PANTHER" id="PTHR21240:SF28">
    <property type="entry name" value="ISO-OROTATE DECARBOXYLASE (EUROFUNG)"/>
    <property type="match status" value="1"/>
</dbReference>
<evidence type="ECO:0000313" key="4">
    <source>
        <dbReference type="Proteomes" id="UP000886800"/>
    </source>
</evidence>
<evidence type="ECO:0000313" key="3">
    <source>
        <dbReference type="EMBL" id="HIX65209.1"/>
    </source>
</evidence>
<dbReference type="PANTHER" id="PTHR21240">
    <property type="entry name" value="2-AMINO-3-CARBOXYLMUCONATE-6-SEMIALDEHYDE DECARBOXYLASE"/>
    <property type="match status" value="1"/>
</dbReference>
<dbReference type="InterPro" id="IPR006680">
    <property type="entry name" value="Amidohydro-rel"/>
</dbReference>
<dbReference type="InterPro" id="IPR032466">
    <property type="entry name" value="Metal_Hydrolase"/>
</dbReference>
<proteinExistence type="predicted"/>
<dbReference type="GO" id="GO:0019748">
    <property type="term" value="P:secondary metabolic process"/>
    <property type="evidence" value="ECO:0007669"/>
    <property type="project" value="TreeGrafter"/>
</dbReference>
<gene>
    <name evidence="3" type="ORF">H9736_03070</name>
</gene>
<dbReference type="CDD" id="cd01292">
    <property type="entry name" value="metallo-dependent_hydrolases"/>
    <property type="match status" value="1"/>
</dbReference>
<dbReference type="Proteomes" id="UP000886800">
    <property type="component" value="Unassembled WGS sequence"/>
</dbReference>
<dbReference type="InterPro" id="IPR032465">
    <property type="entry name" value="ACMSD"/>
</dbReference>
<reference evidence="3" key="2">
    <citation type="submission" date="2021-04" db="EMBL/GenBank/DDBJ databases">
        <authorList>
            <person name="Gilroy R."/>
        </authorList>
    </citation>
    <scope>NUCLEOTIDE SEQUENCE</scope>
    <source>
        <strain evidence="3">CHK188-5543</strain>
    </source>
</reference>
<accession>A0A9D1WQH9</accession>
<dbReference type="GO" id="GO:0005737">
    <property type="term" value="C:cytoplasm"/>
    <property type="evidence" value="ECO:0007669"/>
    <property type="project" value="TreeGrafter"/>
</dbReference>
<dbReference type="GO" id="GO:0016831">
    <property type="term" value="F:carboxy-lyase activity"/>
    <property type="evidence" value="ECO:0007669"/>
    <property type="project" value="InterPro"/>
</dbReference>
<keyword evidence="1" id="KW-0456">Lyase</keyword>
<dbReference type="AlphaFoldDB" id="A0A9D1WQH9"/>
<protein>
    <submittedName>
        <fullName evidence="3">Amidohydrolase family protein</fullName>
    </submittedName>
</protein>
<comment type="caution">
    <text evidence="3">The sequence shown here is derived from an EMBL/GenBank/DDBJ whole genome shotgun (WGS) entry which is preliminary data.</text>
</comment>
<dbReference type="EMBL" id="DXES01000061">
    <property type="protein sequence ID" value="HIX65209.1"/>
    <property type="molecule type" value="Genomic_DNA"/>
</dbReference>
<dbReference type="Gene3D" id="3.20.20.140">
    <property type="entry name" value="Metal-dependent hydrolases"/>
    <property type="match status" value="1"/>
</dbReference>
<dbReference type="SUPFAM" id="SSF51556">
    <property type="entry name" value="Metallo-dependent hydrolases"/>
    <property type="match status" value="1"/>
</dbReference>
<reference evidence="3" key="1">
    <citation type="journal article" date="2021" name="PeerJ">
        <title>Extensive microbial diversity within the chicken gut microbiome revealed by metagenomics and culture.</title>
        <authorList>
            <person name="Gilroy R."/>
            <person name="Ravi A."/>
            <person name="Getino M."/>
            <person name="Pursley I."/>
            <person name="Horton D.L."/>
            <person name="Alikhan N.F."/>
            <person name="Baker D."/>
            <person name="Gharbi K."/>
            <person name="Hall N."/>
            <person name="Watson M."/>
            <person name="Adriaenssens E.M."/>
            <person name="Foster-Nyarko E."/>
            <person name="Jarju S."/>
            <person name="Secka A."/>
            <person name="Antonio M."/>
            <person name="Oren A."/>
            <person name="Chaudhuri R.R."/>
            <person name="La Ragione R."/>
            <person name="Hildebrand F."/>
            <person name="Pallen M.J."/>
        </authorList>
    </citation>
    <scope>NUCLEOTIDE SEQUENCE</scope>
    <source>
        <strain evidence="3">CHK188-5543</strain>
    </source>
</reference>
<organism evidence="3 4">
    <name type="scientific">Candidatus Anaerotruncus excrementipullorum</name>
    <dbReference type="NCBI Taxonomy" id="2838465"/>
    <lineage>
        <taxon>Bacteria</taxon>
        <taxon>Bacillati</taxon>
        <taxon>Bacillota</taxon>
        <taxon>Clostridia</taxon>
        <taxon>Eubacteriales</taxon>
        <taxon>Oscillospiraceae</taxon>
        <taxon>Anaerotruncus</taxon>
    </lineage>
</organism>
<name>A0A9D1WQH9_9FIRM</name>
<evidence type="ECO:0000256" key="1">
    <source>
        <dbReference type="ARBA" id="ARBA00023239"/>
    </source>
</evidence>
<evidence type="ECO:0000259" key="2">
    <source>
        <dbReference type="Pfam" id="PF04909"/>
    </source>
</evidence>